<dbReference type="OrthoDB" id="681719at2759"/>
<organism evidence="1 2">
    <name type="scientific">Dichanthelium oligosanthes</name>
    <dbReference type="NCBI Taxonomy" id="888268"/>
    <lineage>
        <taxon>Eukaryota</taxon>
        <taxon>Viridiplantae</taxon>
        <taxon>Streptophyta</taxon>
        <taxon>Embryophyta</taxon>
        <taxon>Tracheophyta</taxon>
        <taxon>Spermatophyta</taxon>
        <taxon>Magnoliopsida</taxon>
        <taxon>Liliopsida</taxon>
        <taxon>Poales</taxon>
        <taxon>Poaceae</taxon>
        <taxon>PACMAD clade</taxon>
        <taxon>Panicoideae</taxon>
        <taxon>Panicodae</taxon>
        <taxon>Paniceae</taxon>
        <taxon>Dichantheliinae</taxon>
        <taxon>Dichanthelium</taxon>
    </lineage>
</organism>
<accession>A0A1E5W8F8</accession>
<dbReference type="AlphaFoldDB" id="A0A1E5W8F8"/>
<proteinExistence type="predicted"/>
<comment type="caution">
    <text evidence="1">The sequence shown here is derived from an EMBL/GenBank/DDBJ whole genome shotgun (WGS) entry which is preliminary data.</text>
</comment>
<dbReference type="Proteomes" id="UP000095767">
    <property type="component" value="Unassembled WGS sequence"/>
</dbReference>
<name>A0A1E5W8F8_9POAL</name>
<dbReference type="InterPro" id="IPR040249">
    <property type="entry name" value="Ricin_B-like_lectin_EULS3-like"/>
</dbReference>
<gene>
    <name evidence="1" type="ORF">BAE44_0005282</name>
</gene>
<evidence type="ECO:0000313" key="1">
    <source>
        <dbReference type="EMBL" id="OEL33699.1"/>
    </source>
</evidence>
<dbReference type="PANTHER" id="PTHR31257">
    <property type="entry name" value="RICIN B-LIKE LECTIN EULS3"/>
    <property type="match status" value="1"/>
</dbReference>
<sequence length="81" mass="8888">METKQPMRIFCKANTNLNVAVRGDELHLVPADSSDKSQHWIQDYSAVGKLTDTEGRRAFALVNRTTGQAMVNLGDGGKVQV</sequence>
<dbReference type="EMBL" id="LWDX02017860">
    <property type="protein sequence ID" value="OEL33699.1"/>
    <property type="molecule type" value="Genomic_DNA"/>
</dbReference>
<evidence type="ECO:0000313" key="2">
    <source>
        <dbReference type="Proteomes" id="UP000095767"/>
    </source>
</evidence>
<reference evidence="1 2" key="1">
    <citation type="submission" date="2016-09" db="EMBL/GenBank/DDBJ databases">
        <title>The draft genome of Dichanthelium oligosanthes: A C3 panicoid grass species.</title>
        <authorList>
            <person name="Studer A.J."/>
            <person name="Schnable J.C."/>
            <person name="Brutnell T.P."/>
        </authorList>
    </citation>
    <scope>NUCLEOTIDE SEQUENCE [LARGE SCALE GENOMIC DNA]</scope>
    <source>
        <strain evidence="2">cv. Kellogg 1175</strain>
        <tissue evidence="1">Leaf</tissue>
    </source>
</reference>
<dbReference type="PANTHER" id="PTHR31257:SF24">
    <property type="entry name" value="OS12G0184300 PROTEIN"/>
    <property type="match status" value="1"/>
</dbReference>
<protein>
    <recommendedName>
        <fullName evidence="3">Ricin B lectin domain-containing protein</fullName>
    </recommendedName>
</protein>
<keyword evidence="2" id="KW-1185">Reference proteome</keyword>
<dbReference type="STRING" id="888268.A0A1E5W8F8"/>
<feature type="non-terminal residue" evidence="1">
    <location>
        <position position="81"/>
    </location>
</feature>
<evidence type="ECO:0008006" key="3">
    <source>
        <dbReference type="Google" id="ProtNLM"/>
    </source>
</evidence>